<evidence type="ECO:0000313" key="1">
    <source>
        <dbReference type="EMBL" id="KAK2092038.1"/>
    </source>
</evidence>
<name>A0ABQ9U4P4_SAGOE</name>
<dbReference type="Proteomes" id="UP001266305">
    <property type="component" value="Unassembled WGS sequence"/>
</dbReference>
<dbReference type="EMBL" id="JASSZA010000015">
    <property type="protein sequence ID" value="KAK2092038.1"/>
    <property type="molecule type" value="Genomic_DNA"/>
</dbReference>
<keyword evidence="2" id="KW-1185">Reference proteome</keyword>
<evidence type="ECO:0000313" key="2">
    <source>
        <dbReference type="Proteomes" id="UP001266305"/>
    </source>
</evidence>
<comment type="caution">
    <text evidence="1">The sequence shown here is derived from an EMBL/GenBank/DDBJ whole genome shotgun (WGS) entry which is preliminary data.</text>
</comment>
<sequence length="117" mass="12917">MCPPVFLWKCFIGKAIPEDGCSHTPVLRDDKMQFPPSVLTALEGASPCARAEDGLLSSQEAPAVYLDQCLIQLVNAHPLWSLLNNFHASFQAGNWMVTQAAEERQFLLSWAGRNDVS</sequence>
<gene>
    <name evidence="1" type="ORF">P7K49_028566</name>
</gene>
<reference evidence="1 2" key="1">
    <citation type="submission" date="2023-05" db="EMBL/GenBank/DDBJ databases">
        <title>B98-5 Cell Line De Novo Hybrid Assembly: An Optical Mapping Approach.</title>
        <authorList>
            <person name="Kananen K."/>
            <person name="Auerbach J.A."/>
            <person name="Kautto E."/>
            <person name="Blachly J.S."/>
        </authorList>
    </citation>
    <scope>NUCLEOTIDE SEQUENCE [LARGE SCALE GENOMIC DNA]</scope>
    <source>
        <strain evidence="1">B95-8</strain>
        <tissue evidence="1">Cell line</tissue>
    </source>
</reference>
<accession>A0ABQ9U4P4</accession>
<organism evidence="1 2">
    <name type="scientific">Saguinus oedipus</name>
    <name type="common">Cotton-top tamarin</name>
    <name type="synonym">Oedipomidas oedipus</name>
    <dbReference type="NCBI Taxonomy" id="9490"/>
    <lineage>
        <taxon>Eukaryota</taxon>
        <taxon>Metazoa</taxon>
        <taxon>Chordata</taxon>
        <taxon>Craniata</taxon>
        <taxon>Vertebrata</taxon>
        <taxon>Euteleostomi</taxon>
        <taxon>Mammalia</taxon>
        <taxon>Eutheria</taxon>
        <taxon>Euarchontoglires</taxon>
        <taxon>Primates</taxon>
        <taxon>Haplorrhini</taxon>
        <taxon>Platyrrhini</taxon>
        <taxon>Cebidae</taxon>
        <taxon>Callitrichinae</taxon>
        <taxon>Saguinus</taxon>
    </lineage>
</organism>
<protein>
    <submittedName>
        <fullName evidence="1">Uncharacterized protein</fullName>
    </submittedName>
</protein>
<proteinExistence type="predicted"/>